<evidence type="ECO:0000313" key="1">
    <source>
        <dbReference type="EMBL" id="KZT39537.1"/>
    </source>
</evidence>
<dbReference type="EMBL" id="KV428044">
    <property type="protein sequence ID" value="KZT39537.1"/>
    <property type="molecule type" value="Genomic_DNA"/>
</dbReference>
<proteinExistence type="predicted"/>
<dbReference type="Proteomes" id="UP000076798">
    <property type="component" value="Unassembled WGS sequence"/>
</dbReference>
<dbReference type="AlphaFoldDB" id="A0A166EFL0"/>
<name>A0A166EFL0_9AGAM</name>
<keyword evidence="2" id="KW-1185">Reference proteome</keyword>
<gene>
    <name evidence="1" type="ORF">SISSUDRAFT_1045406</name>
</gene>
<reference evidence="1 2" key="1">
    <citation type="journal article" date="2016" name="Mol. Biol. Evol.">
        <title>Comparative Genomics of Early-Diverging Mushroom-Forming Fungi Provides Insights into the Origins of Lignocellulose Decay Capabilities.</title>
        <authorList>
            <person name="Nagy L.G."/>
            <person name="Riley R."/>
            <person name="Tritt A."/>
            <person name="Adam C."/>
            <person name="Daum C."/>
            <person name="Floudas D."/>
            <person name="Sun H."/>
            <person name="Yadav J.S."/>
            <person name="Pangilinan J."/>
            <person name="Larsson K.H."/>
            <person name="Matsuura K."/>
            <person name="Barry K."/>
            <person name="Labutti K."/>
            <person name="Kuo R."/>
            <person name="Ohm R.A."/>
            <person name="Bhattacharya S.S."/>
            <person name="Shirouzu T."/>
            <person name="Yoshinaga Y."/>
            <person name="Martin F.M."/>
            <person name="Grigoriev I.V."/>
            <person name="Hibbett D.S."/>
        </authorList>
    </citation>
    <scope>NUCLEOTIDE SEQUENCE [LARGE SCALE GENOMIC DNA]</scope>
    <source>
        <strain evidence="1 2">HHB10207 ss-3</strain>
    </source>
</reference>
<evidence type="ECO:0000313" key="2">
    <source>
        <dbReference type="Proteomes" id="UP000076798"/>
    </source>
</evidence>
<sequence>MHLYMEDQSLVAGVSVLKKNHECEVDCCVSEFISGLECHNLDGEDEDESEWLNDLPHHRV</sequence>
<protein>
    <submittedName>
        <fullName evidence="1">Uncharacterized protein</fullName>
    </submittedName>
</protein>
<accession>A0A166EFL0</accession>
<organism evidence="1 2">
    <name type="scientific">Sistotremastrum suecicum HHB10207 ss-3</name>
    <dbReference type="NCBI Taxonomy" id="1314776"/>
    <lineage>
        <taxon>Eukaryota</taxon>
        <taxon>Fungi</taxon>
        <taxon>Dikarya</taxon>
        <taxon>Basidiomycota</taxon>
        <taxon>Agaricomycotina</taxon>
        <taxon>Agaricomycetes</taxon>
        <taxon>Sistotremastrales</taxon>
        <taxon>Sistotremastraceae</taxon>
        <taxon>Sistotremastrum</taxon>
    </lineage>
</organism>